<protein>
    <submittedName>
        <fullName evidence="1">Uncharacterized protein</fullName>
    </submittedName>
</protein>
<dbReference type="EMBL" id="AGNK02003184">
    <property type="status" value="NOT_ANNOTATED_CDS"/>
    <property type="molecule type" value="Genomic_DNA"/>
</dbReference>
<name>K3XUD0_SETIT</name>
<dbReference type="EnsemblPlants" id="KQL05851">
    <property type="protein sequence ID" value="KQL05851"/>
    <property type="gene ID" value="SETIT_005537mg"/>
</dbReference>
<organism evidence="1 2">
    <name type="scientific">Setaria italica</name>
    <name type="common">Foxtail millet</name>
    <name type="synonym">Panicum italicum</name>
    <dbReference type="NCBI Taxonomy" id="4555"/>
    <lineage>
        <taxon>Eukaryota</taxon>
        <taxon>Viridiplantae</taxon>
        <taxon>Streptophyta</taxon>
        <taxon>Embryophyta</taxon>
        <taxon>Tracheophyta</taxon>
        <taxon>Spermatophyta</taxon>
        <taxon>Magnoliopsida</taxon>
        <taxon>Liliopsida</taxon>
        <taxon>Poales</taxon>
        <taxon>Poaceae</taxon>
        <taxon>PACMAD clade</taxon>
        <taxon>Panicoideae</taxon>
        <taxon>Panicodae</taxon>
        <taxon>Paniceae</taxon>
        <taxon>Cenchrinae</taxon>
        <taxon>Setaria</taxon>
    </lineage>
</organism>
<dbReference type="Gramene" id="KQL05851">
    <property type="protein sequence ID" value="KQL05851"/>
    <property type="gene ID" value="SETIT_005537mg"/>
</dbReference>
<dbReference type="InParanoid" id="K3XUD0"/>
<evidence type="ECO:0000313" key="1">
    <source>
        <dbReference type="EnsemblPlants" id="KQL05851"/>
    </source>
</evidence>
<sequence>MGVRYALDFSSRDGIVHRFFLGAATSAVVAREIYYFHFC</sequence>
<accession>K3XUD0</accession>
<reference evidence="2" key="1">
    <citation type="journal article" date="2012" name="Nat. Biotechnol.">
        <title>Reference genome sequence of the model plant Setaria.</title>
        <authorList>
            <person name="Bennetzen J.L."/>
            <person name="Schmutz J."/>
            <person name="Wang H."/>
            <person name="Percifield R."/>
            <person name="Hawkins J."/>
            <person name="Pontaroli A.C."/>
            <person name="Estep M."/>
            <person name="Feng L."/>
            <person name="Vaughn J.N."/>
            <person name="Grimwood J."/>
            <person name="Jenkins J."/>
            <person name="Barry K."/>
            <person name="Lindquist E."/>
            <person name="Hellsten U."/>
            <person name="Deshpande S."/>
            <person name="Wang X."/>
            <person name="Wu X."/>
            <person name="Mitros T."/>
            <person name="Triplett J."/>
            <person name="Yang X."/>
            <person name="Ye C.Y."/>
            <person name="Mauro-Herrera M."/>
            <person name="Wang L."/>
            <person name="Li P."/>
            <person name="Sharma M."/>
            <person name="Sharma R."/>
            <person name="Ronald P.C."/>
            <person name="Panaud O."/>
            <person name="Kellogg E.A."/>
            <person name="Brutnell T.P."/>
            <person name="Doust A.N."/>
            <person name="Tuskan G.A."/>
            <person name="Rokhsar D."/>
            <person name="Devos K.M."/>
        </authorList>
    </citation>
    <scope>NUCLEOTIDE SEQUENCE [LARGE SCALE GENOMIC DNA]</scope>
    <source>
        <strain evidence="2">cv. Yugu1</strain>
    </source>
</reference>
<dbReference type="HOGENOM" id="CLU_3320951_0_0_1"/>
<keyword evidence="2" id="KW-1185">Reference proteome</keyword>
<evidence type="ECO:0000313" key="2">
    <source>
        <dbReference type="Proteomes" id="UP000004995"/>
    </source>
</evidence>
<dbReference type="AlphaFoldDB" id="K3XUD0"/>
<reference evidence="1" key="2">
    <citation type="submission" date="2018-08" db="UniProtKB">
        <authorList>
            <consortium name="EnsemblPlants"/>
        </authorList>
    </citation>
    <scope>IDENTIFICATION</scope>
    <source>
        <strain evidence="1">Yugu1</strain>
    </source>
</reference>
<proteinExistence type="predicted"/>
<dbReference type="Proteomes" id="UP000004995">
    <property type="component" value="Unassembled WGS sequence"/>
</dbReference>